<dbReference type="GO" id="GO:0008270">
    <property type="term" value="F:zinc ion binding"/>
    <property type="evidence" value="ECO:0007669"/>
    <property type="project" value="UniProtKB-KW"/>
</dbReference>
<name>B4H0N7_DROPE</name>
<dbReference type="Gene3D" id="4.10.1060.10">
    <property type="entry name" value="Zinc finger, RanBP2-type"/>
    <property type="match status" value="3"/>
</dbReference>
<evidence type="ECO:0000256" key="20">
    <source>
        <dbReference type="PROSITE-ProRule" id="PRU00322"/>
    </source>
</evidence>
<evidence type="ECO:0000256" key="3">
    <source>
        <dbReference type="ARBA" id="ARBA00004567"/>
    </source>
</evidence>
<proteinExistence type="inferred from homology"/>
<evidence type="ECO:0000256" key="11">
    <source>
        <dbReference type="ARBA" id="ARBA00023010"/>
    </source>
</evidence>
<dbReference type="Proteomes" id="UP000008744">
    <property type="component" value="Unassembled WGS sequence"/>
</dbReference>
<dbReference type="InterPro" id="IPR036443">
    <property type="entry name" value="Znf_RanBP2_sf"/>
</dbReference>
<dbReference type="GO" id="GO:0005643">
    <property type="term" value="C:nuclear pore"/>
    <property type="evidence" value="ECO:0007669"/>
    <property type="project" value="UniProtKB-SubCell"/>
</dbReference>
<evidence type="ECO:0000256" key="19">
    <source>
        <dbReference type="ARBA" id="ARBA00079437"/>
    </source>
</evidence>
<evidence type="ECO:0000256" key="8">
    <source>
        <dbReference type="ARBA" id="ARBA00022816"/>
    </source>
</evidence>
<dbReference type="SMR" id="B4H0N7"/>
<evidence type="ECO:0000256" key="18">
    <source>
        <dbReference type="ARBA" id="ARBA00078197"/>
    </source>
</evidence>
<dbReference type="OMA" id="YCIACES"/>
<feature type="region of interest" description="Disordered" evidence="21">
    <location>
        <begin position="709"/>
        <end position="743"/>
    </location>
</feature>
<keyword evidence="11" id="KW-0811">Translocation</keyword>
<evidence type="ECO:0000256" key="13">
    <source>
        <dbReference type="ARBA" id="ARBA00023132"/>
    </source>
</evidence>
<protein>
    <recommendedName>
        <fullName evidence="17">Nuclear pore complex protein Nup153</fullName>
    </recommendedName>
    <alternativeName>
        <fullName evidence="19">153 kDa nucleoporin</fullName>
    </alternativeName>
    <alternativeName>
        <fullName evidence="18">Nucleoporin Nup153</fullName>
    </alternativeName>
</protein>
<dbReference type="HOGENOM" id="CLU_002102_0_0_1"/>
<feature type="compositionally biased region" description="Polar residues" evidence="21">
    <location>
        <begin position="24"/>
        <end position="36"/>
    </location>
</feature>
<keyword evidence="24" id="KW-1185">Reference proteome</keyword>
<comment type="cofactor">
    <cofactor evidence="1">
        <name>Zn(2+)</name>
        <dbReference type="ChEBI" id="CHEBI:29105"/>
    </cofactor>
</comment>
<dbReference type="InterPro" id="IPR026054">
    <property type="entry name" value="Nucleoporin"/>
</dbReference>
<feature type="compositionally biased region" description="Basic residues" evidence="21">
    <location>
        <begin position="719"/>
        <end position="731"/>
    </location>
</feature>
<feature type="region of interest" description="Disordered" evidence="21">
    <location>
        <begin position="1"/>
        <end position="67"/>
    </location>
</feature>
<evidence type="ECO:0000256" key="12">
    <source>
        <dbReference type="ARBA" id="ARBA00023125"/>
    </source>
</evidence>
<feature type="compositionally biased region" description="Low complexity" evidence="21">
    <location>
        <begin position="1077"/>
        <end position="1106"/>
    </location>
</feature>
<keyword evidence="12" id="KW-0238">DNA-binding</keyword>
<keyword evidence="4" id="KW-0813">Transport</keyword>
<feature type="region of interest" description="Disordered" evidence="21">
    <location>
        <begin position="269"/>
        <end position="293"/>
    </location>
</feature>
<keyword evidence="13" id="KW-0906">Nuclear pore complex</keyword>
<dbReference type="PhylomeDB" id="B4H0N7"/>
<dbReference type="STRING" id="7234.B4H0N7"/>
<evidence type="ECO:0000256" key="17">
    <source>
        <dbReference type="ARBA" id="ARBA00068609"/>
    </source>
</evidence>
<dbReference type="GO" id="GO:0008139">
    <property type="term" value="F:nuclear localization sequence binding"/>
    <property type="evidence" value="ECO:0007669"/>
    <property type="project" value="TreeGrafter"/>
</dbReference>
<dbReference type="GO" id="GO:0006606">
    <property type="term" value="P:protein import into nucleus"/>
    <property type="evidence" value="ECO:0007669"/>
    <property type="project" value="TreeGrafter"/>
</dbReference>
<feature type="region of interest" description="Disordered" evidence="21">
    <location>
        <begin position="563"/>
        <end position="585"/>
    </location>
</feature>
<evidence type="ECO:0000256" key="2">
    <source>
        <dbReference type="ARBA" id="ARBA00004126"/>
    </source>
</evidence>
<feature type="compositionally biased region" description="Acidic residues" evidence="21">
    <location>
        <begin position="190"/>
        <end position="215"/>
    </location>
</feature>
<feature type="domain" description="RanBP2-type" evidence="22">
    <location>
        <begin position="1048"/>
        <end position="1077"/>
    </location>
</feature>
<evidence type="ECO:0000313" key="24">
    <source>
        <dbReference type="Proteomes" id="UP000008744"/>
    </source>
</evidence>
<feature type="compositionally biased region" description="Low complexity" evidence="21">
    <location>
        <begin position="812"/>
        <end position="829"/>
    </location>
</feature>
<gene>
    <name evidence="23" type="primary">Dper\GL15021</name>
    <name evidence="23" type="ORF">Dper_GL15021</name>
</gene>
<feature type="region of interest" description="Disordered" evidence="21">
    <location>
        <begin position="190"/>
        <end position="230"/>
    </location>
</feature>
<dbReference type="GO" id="GO:0031965">
    <property type="term" value="C:nuclear membrane"/>
    <property type="evidence" value="ECO:0007669"/>
    <property type="project" value="UniProtKB-SubCell"/>
</dbReference>
<evidence type="ECO:0000256" key="1">
    <source>
        <dbReference type="ARBA" id="ARBA00001947"/>
    </source>
</evidence>
<keyword evidence="8" id="KW-0509">mRNA transport</keyword>
<dbReference type="GO" id="GO:0017056">
    <property type="term" value="F:structural constituent of nuclear pore"/>
    <property type="evidence" value="ECO:0007669"/>
    <property type="project" value="TreeGrafter"/>
</dbReference>
<comment type="similarity">
    <text evidence="16">Belongs to the NUP153 family.</text>
</comment>
<keyword evidence="15" id="KW-0539">Nucleus</keyword>
<dbReference type="GO" id="GO:0006405">
    <property type="term" value="P:RNA export from nucleus"/>
    <property type="evidence" value="ECO:0007669"/>
    <property type="project" value="TreeGrafter"/>
</dbReference>
<evidence type="ECO:0000256" key="14">
    <source>
        <dbReference type="ARBA" id="ARBA00023136"/>
    </source>
</evidence>
<sequence length="1367" mass="148128">MSEFEDSPHQNSQTKKTLQRHQTTKFSTRSGSSTHPLTPLREVREPEEGAEDDSAAGSPRVSRKSLMGRVKLGVSNILSSSWFSPTSKATTREAQEEQQQQQNGTGTTSLTKRKRGRRRIELAEPDGEDSPAGGLLPDVDDGAAARGLDYEEVALADNIAEHDLVGEDEQTRRSEYNVFALRKRRNAIAADDDFDDDDDEVPDGDEEEDEDDGDDDHAQASASPPPKRRQLELETSVHLPSMRRLPLPLVSSTPAAAAAASAGQLYTSGNSQALGSRSHSRGSNKGGVPPHRRTYMNLYHQHQQREPGYNFFAGNESAAEATTGDLPVSIRRSLNIPAIEHPRGRSFSFGQTSSSFSAVPLAYHKRPLLLGQTDTVPEASLDVAQSDNERIEHLLNICKSNNNISSSNNNNNNIIKSKRGTATATAAAGAEAGSGADLESELNEYAEAVEASDSYPYHHNNNNSNNNSDQWFYGNLQSAKSIFTRGSAQPTHHNSTCSLNSLNKRRRFNAYIYGSSSALSDSRLLTRSASASAWGSGSTLSSPFYKGQTTFGGNSAHNRIFGQSGGSSSSVAMNSGDRSPAAHQAPTHTGYRINKIAMGPRKQKETPNTSVVDSMSLSTSTRRILSLLETYSSPLFDVKRLGNTLKEQQQQQQQQLQKLQTSISYSPPMQQVLERRRLHRVTKSSKELLLNYKPKPSSATTMALAALPARHTNNNSHTNKMRSRLSHTSSRKPREDNELAPEPLDLPMINFPAMANTPTFDLVIKPPPPPTVPSVTVNPTTDLQMSARTQTAVPRPAVNFVGANVNSAATETARAPANASGSGSGSSAAWQPSNVSGRRFSFVEPIPVPILGEGETAQESRNTRHFSFPAPASFEMQQQKQSLPFMNGPTTAASAHNPSSSQQSVVGGFSQQFMKSATEWECDVCMIRNKSELVRCAACETPKPSKTAAPPTSAVPLSAASGFGDRFKKSSSAWECDTCMITNKSEDSKCVACETPRQGATTAATKTTTDCFSITNSPGCGSGSGSGSGSGFSTSSSSSGFGQAFRPKANTWECQTCLVMNQTSAVECVACQSRNPNASSESSSSSSTSNTPTNVSSSTSNSNTTSFKFGFTPEQQQQQQAVKQGASFQQLAAAQKECCCCEQLRPRSDDCKPSSNATHPVPTFTFGFVGKSKGKQHQSSQPCRLPTSKRCSFSSPLALVQSKDVADSNNASTGGFKFGALPTQEEPKSIDLRAIPTATKATSTTGIETAATGAAGAAATATPSPHHHIDTTVLQQRHGYSYRYRKRNRNRRSYRNYRNCRRYHCQESSVQLWNPVITFVIIGSVQFDAHFGQQRERHPCDQLLQYEAHVYLQRCPLRNDQQCKQQH</sequence>
<dbReference type="OrthoDB" id="79830at2759"/>
<dbReference type="FunFam" id="4.10.1060.10:FF:000001">
    <property type="entry name" value="Nuclear pore complex protein Nup153"/>
    <property type="match status" value="3"/>
</dbReference>
<accession>B4H0N7</accession>
<evidence type="ECO:0000259" key="22">
    <source>
        <dbReference type="PROSITE" id="PS50199"/>
    </source>
</evidence>
<organism evidence="24">
    <name type="scientific">Drosophila persimilis</name>
    <name type="common">Fruit fly</name>
    <dbReference type="NCBI Taxonomy" id="7234"/>
    <lineage>
        <taxon>Eukaryota</taxon>
        <taxon>Metazoa</taxon>
        <taxon>Ecdysozoa</taxon>
        <taxon>Arthropoda</taxon>
        <taxon>Hexapoda</taxon>
        <taxon>Insecta</taxon>
        <taxon>Pterygota</taxon>
        <taxon>Neoptera</taxon>
        <taxon>Endopterygota</taxon>
        <taxon>Diptera</taxon>
        <taxon>Brachycera</taxon>
        <taxon>Muscomorpha</taxon>
        <taxon>Ephydroidea</taxon>
        <taxon>Drosophilidae</taxon>
        <taxon>Drosophila</taxon>
        <taxon>Sophophora</taxon>
    </lineage>
</organism>
<dbReference type="PANTHER" id="PTHR23193">
    <property type="entry name" value="NUCLEAR PORE COMPLEX PROTEIN NUP"/>
    <property type="match status" value="1"/>
</dbReference>
<evidence type="ECO:0000256" key="16">
    <source>
        <dbReference type="ARBA" id="ARBA00060842"/>
    </source>
</evidence>
<keyword evidence="10" id="KW-0653">Protein transport</keyword>
<dbReference type="GO" id="GO:0003677">
    <property type="term" value="F:DNA binding"/>
    <property type="evidence" value="ECO:0007669"/>
    <property type="project" value="UniProtKB-KW"/>
</dbReference>
<evidence type="ECO:0000256" key="9">
    <source>
        <dbReference type="ARBA" id="ARBA00022833"/>
    </source>
</evidence>
<dbReference type="Pfam" id="PF00641">
    <property type="entry name" value="Zn_ribbon_RanBP"/>
    <property type="match status" value="3"/>
</dbReference>
<keyword evidence="5" id="KW-0479">Metal-binding</keyword>
<keyword evidence="7 20" id="KW-0863">Zinc-finger</keyword>
<comment type="subcellular location">
    <subcellularLocation>
        <location evidence="2">Nucleus membrane</location>
    </subcellularLocation>
    <subcellularLocation>
        <location evidence="3">Nucleus</location>
        <location evidence="3">Nuclear pore complex</location>
    </subcellularLocation>
</comment>
<dbReference type="PANTHER" id="PTHR23193:SF23">
    <property type="entry name" value="NUCLEAR PORE COMPLEX PROTEIN NUP153"/>
    <property type="match status" value="1"/>
</dbReference>
<dbReference type="PROSITE" id="PS50199">
    <property type="entry name" value="ZF_RANBP2_2"/>
    <property type="match status" value="3"/>
</dbReference>
<dbReference type="InterPro" id="IPR001876">
    <property type="entry name" value="Znf_RanBP2"/>
</dbReference>
<feature type="compositionally biased region" description="Polar residues" evidence="21">
    <location>
        <begin position="269"/>
        <end position="283"/>
    </location>
</feature>
<evidence type="ECO:0000256" key="15">
    <source>
        <dbReference type="ARBA" id="ARBA00023242"/>
    </source>
</evidence>
<feature type="domain" description="RanBP2-type" evidence="22">
    <location>
        <begin position="969"/>
        <end position="999"/>
    </location>
</feature>
<dbReference type="SMART" id="SM00547">
    <property type="entry name" value="ZnF_RBZ"/>
    <property type="match status" value="3"/>
</dbReference>
<dbReference type="EMBL" id="CH479200">
    <property type="protein sequence ID" value="EDW29832.1"/>
    <property type="molecule type" value="Genomic_DNA"/>
</dbReference>
<evidence type="ECO:0000256" key="7">
    <source>
        <dbReference type="ARBA" id="ARBA00022771"/>
    </source>
</evidence>
<dbReference type="SUPFAM" id="SSF90209">
    <property type="entry name" value="Ran binding protein zinc finger-like"/>
    <property type="match status" value="3"/>
</dbReference>
<reference evidence="23 24" key="1">
    <citation type="journal article" date="2007" name="Nature">
        <title>Evolution of genes and genomes on the Drosophila phylogeny.</title>
        <authorList>
            <consortium name="Drosophila 12 Genomes Consortium"/>
            <person name="Clark A.G."/>
            <person name="Eisen M.B."/>
            <person name="Smith D.R."/>
            <person name="Bergman C.M."/>
            <person name="Oliver B."/>
            <person name="Markow T.A."/>
            <person name="Kaufman T.C."/>
            <person name="Kellis M."/>
            <person name="Gelbart W."/>
            <person name="Iyer V.N."/>
            <person name="Pollard D.A."/>
            <person name="Sackton T.B."/>
            <person name="Larracuente A.M."/>
            <person name="Singh N.D."/>
            <person name="Abad J.P."/>
            <person name="Abt D.N."/>
            <person name="Adryan B."/>
            <person name="Aguade M."/>
            <person name="Akashi H."/>
            <person name="Anderson W.W."/>
            <person name="Aquadro C.F."/>
            <person name="Ardell D.H."/>
            <person name="Arguello R."/>
            <person name="Artieri C.G."/>
            <person name="Barbash D.A."/>
            <person name="Barker D."/>
            <person name="Barsanti P."/>
            <person name="Batterham P."/>
            <person name="Batzoglou S."/>
            <person name="Begun D."/>
            <person name="Bhutkar A."/>
            <person name="Blanco E."/>
            <person name="Bosak S.A."/>
            <person name="Bradley R.K."/>
            <person name="Brand A.D."/>
            <person name="Brent M.R."/>
            <person name="Brooks A.N."/>
            <person name="Brown R.H."/>
            <person name="Butlin R.K."/>
            <person name="Caggese C."/>
            <person name="Calvi B.R."/>
            <person name="Bernardo de Carvalho A."/>
            <person name="Caspi A."/>
            <person name="Castrezana S."/>
            <person name="Celniker S.E."/>
            <person name="Chang J.L."/>
            <person name="Chapple C."/>
            <person name="Chatterji S."/>
            <person name="Chinwalla A."/>
            <person name="Civetta A."/>
            <person name="Clifton S.W."/>
            <person name="Comeron J.M."/>
            <person name="Costello J.C."/>
            <person name="Coyne J.A."/>
            <person name="Daub J."/>
            <person name="David R.G."/>
            <person name="Delcher A.L."/>
            <person name="Delehaunty K."/>
            <person name="Do C.B."/>
            <person name="Ebling H."/>
            <person name="Edwards K."/>
            <person name="Eickbush T."/>
            <person name="Evans J.D."/>
            <person name="Filipski A."/>
            <person name="Findeiss S."/>
            <person name="Freyhult E."/>
            <person name="Fulton L."/>
            <person name="Fulton R."/>
            <person name="Garcia A.C."/>
            <person name="Gardiner A."/>
            <person name="Garfield D.A."/>
            <person name="Garvin B.E."/>
            <person name="Gibson G."/>
            <person name="Gilbert D."/>
            <person name="Gnerre S."/>
            <person name="Godfrey J."/>
            <person name="Good R."/>
            <person name="Gotea V."/>
            <person name="Gravely B."/>
            <person name="Greenberg A.J."/>
            <person name="Griffiths-Jones S."/>
            <person name="Gross S."/>
            <person name="Guigo R."/>
            <person name="Gustafson E.A."/>
            <person name="Haerty W."/>
            <person name="Hahn M.W."/>
            <person name="Halligan D.L."/>
            <person name="Halpern A.L."/>
            <person name="Halter G.M."/>
            <person name="Han M.V."/>
            <person name="Heger A."/>
            <person name="Hillier L."/>
            <person name="Hinrichs A.S."/>
            <person name="Holmes I."/>
            <person name="Hoskins R.A."/>
            <person name="Hubisz M.J."/>
            <person name="Hultmark D."/>
            <person name="Huntley M.A."/>
            <person name="Jaffe D.B."/>
            <person name="Jagadeeshan S."/>
            <person name="Jeck W.R."/>
            <person name="Johnson J."/>
            <person name="Jones C.D."/>
            <person name="Jordan W.C."/>
            <person name="Karpen G.H."/>
            <person name="Kataoka E."/>
            <person name="Keightley P.D."/>
            <person name="Kheradpour P."/>
            <person name="Kirkness E.F."/>
            <person name="Koerich L.B."/>
            <person name="Kristiansen K."/>
            <person name="Kudrna D."/>
            <person name="Kulathinal R.J."/>
            <person name="Kumar S."/>
            <person name="Kwok R."/>
            <person name="Lander E."/>
            <person name="Langley C.H."/>
            <person name="Lapoint R."/>
            <person name="Lazzaro B.P."/>
            <person name="Lee S.J."/>
            <person name="Levesque L."/>
            <person name="Li R."/>
            <person name="Lin C.F."/>
            <person name="Lin M.F."/>
            <person name="Lindblad-Toh K."/>
            <person name="Llopart A."/>
            <person name="Long M."/>
            <person name="Low L."/>
            <person name="Lozovsky E."/>
            <person name="Lu J."/>
            <person name="Luo M."/>
            <person name="Machado C.A."/>
            <person name="Makalowski W."/>
            <person name="Marzo M."/>
            <person name="Matsuda M."/>
            <person name="Matzkin L."/>
            <person name="McAllister B."/>
            <person name="McBride C.S."/>
            <person name="McKernan B."/>
            <person name="McKernan K."/>
            <person name="Mendez-Lago M."/>
            <person name="Minx P."/>
            <person name="Mollenhauer M.U."/>
            <person name="Montooth K."/>
            <person name="Mount S.M."/>
            <person name="Mu X."/>
            <person name="Myers E."/>
            <person name="Negre B."/>
            <person name="Newfeld S."/>
            <person name="Nielsen R."/>
            <person name="Noor M.A."/>
            <person name="O'Grady P."/>
            <person name="Pachter L."/>
            <person name="Papaceit M."/>
            <person name="Parisi M.J."/>
            <person name="Parisi M."/>
            <person name="Parts L."/>
            <person name="Pedersen J.S."/>
            <person name="Pesole G."/>
            <person name="Phillippy A.M."/>
            <person name="Ponting C.P."/>
            <person name="Pop M."/>
            <person name="Porcelli D."/>
            <person name="Powell J.R."/>
            <person name="Prohaska S."/>
            <person name="Pruitt K."/>
            <person name="Puig M."/>
            <person name="Quesneville H."/>
            <person name="Ram K.R."/>
            <person name="Rand D."/>
            <person name="Rasmussen M.D."/>
            <person name="Reed L.K."/>
            <person name="Reenan R."/>
            <person name="Reily A."/>
            <person name="Remington K.A."/>
            <person name="Rieger T.T."/>
            <person name="Ritchie M.G."/>
            <person name="Robin C."/>
            <person name="Rogers Y.H."/>
            <person name="Rohde C."/>
            <person name="Rozas J."/>
            <person name="Rubenfield M.J."/>
            <person name="Ruiz A."/>
            <person name="Russo S."/>
            <person name="Salzberg S.L."/>
            <person name="Sanchez-Gracia A."/>
            <person name="Saranga D.J."/>
            <person name="Sato H."/>
            <person name="Schaeffer S.W."/>
            <person name="Schatz M.C."/>
            <person name="Schlenke T."/>
            <person name="Schwartz R."/>
            <person name="Segarra C."/>
            <person name="Singh R.S."/>
            <person name="Sirot L."/>
            <person name="Sirota M."/>
            <person name="Sisneros N.B."/>
            <person name="Smith C.D."/>
            <person name="Smith T.F."/>
            <person name="Spieth J."/>
            <person name="Stage D.E."/>
            <person name="Stark A."/>
            <person name="Stephan W."/>
            <person name="Strausberg R.L."/>
            <person name="Strempel S."/>
            <person name="Sturgill D."/>
            <person name="Sutton G."/>
            <person name="Sutton G.G."/>
            <person name="Tao W."/>
            <person name="Teichmann S."/>
            <person name="Tobari Y.N."/>
            <person name="Tomimura Y."/>
            <person name="Tsolas J.M."/>
            <person name="Valente V.L."/>
            <person name="Venter E."/>
            <person name="Venter J.C."/>
            <person name="Vicario S."/>
            <person name="Vieira F.G."/>
            <person name="Vilella A.J."/>
            <person name="Villasante A."/>
            <person name="Walenz B."/>
            <person name="Wang J."/>
            <person name="Wasserman M."/>
            <person name="Watts T."/>
            <person name="Wilson D."/>
            <person name="Wilson R.K."/>
            <person name="Wing R.A."/>
            <person name="Wolfner M.F."/>
            <person name="Wong A."/>
            <person name="Wong G.K."/>
            <person name="Wu C.I."/>
            <person name="Wu G."/>
            <person name="Yamamoto D."/>
            <person name="Yang H.P."/>
            <person name="Yang S.P."/>
            <person name="Yorke J.A."/>
            <person name="Yoshida K."/>
            <person name="Zdobnov E."/>
            <person name="Zhang P."/>
            <person name="Zhang Y."/>
            <person name="Zimin A.V."/>
            <person name="Baldwin J."/>
            <person name="Abdouelleil A."/>
            <person name="Abdulkadir J."/>
            <person name="Abebe A."/>
            <person name="Abera B."/>
            <person name="Abreu J."/>
            <person name="Acer S.C."/>
            <person name="Aftuck L."/>
            <person name="Alexander A."/>
            <person name="An P."/>
            <person name="Anderson E."/>
            <person name="Anderson S."/>
            <person name="Arachi H."/>
            <person name="Azer M."/>
            <person name="Bachantsang P."/>
            <person name="Barry A."/>
            <person name="Bayul T."/>
            <person name="Berlin A."/>
            <person name="Bessette D."/>
            <person name="Bloom T."/>
            <person name="Blye J."/>
            <person name="Boguslavskiy L."/>
            <person name="Bonnet C."/>
            <person name="Boukhgalter B."/>
            <person name="Bourzgui I."/>
            <person name="Brown A."/>
            <person name="Cahill P."/>
            <person name="Channer S."/>
            <person name="Cheshatsang Y."/>
            <person name="Chuda L."/>
            <person name="Citroen M."/>
            <person name="Collymore A."/>
            <person name="Cooke P."/>
            <person name="Costello M."/>
            <person name="D'Aco K."/>
            <person name="Daza R."/>
            <person name="De Haan G."/>
            <person name="DeGray S."/>
            <person name="DeMaso C."/>
            <person name="Dhargay N."/>
            <person name="Dooley K."/>
            <person name="Dooley E."/>
            <person name="Doricent M."/>
            <person name="Dorje P."/>
            <person name="Dorjee K."/>
            <person name="Dupes A."/>
            <person name="Elong R."/>
            <person name="Falk J."/>
            <person name="Farina A."/>
            <person name="Faro S."/>
            <person name="Ferguson D."/>
            <person name="Fisher S."/>
            <person name="Foley C.D."/>
            <person name="Franke A."/>
            <person name="Friedrich D."/>
            <person name="Gadbois L."/>
            <person name="Gearin G."/>
            <person name="Gearin C.R."/>
            <person name="Giannoukos G."/>
            <person name="Goode T."/>
            <person name="Graham J."/>
            <person name="Grandbois E."/>
            <person name="Grewal S."/>
            <person name="Gyaltsen K."/>
            <person name="Hafez N."/>
            <person name="Hagos B."/>
            <person name="Hall J."/>
            <person name="Henson C."/>
            <person name="Hollinger A."/>
            <person name="Honan T."/>
            <person name="Huard M.D."/>
            <person name="Hughes L."/>
            <person name="Hurhula B."/>
            <person name="Husby M.E."/>
            <person name="Kamat A."/>
            <person name="Kanga B."/>
            <person name="Kashin S."/>
            <person name="Khazanovich D."/>
            <person name="Kisner P."/>
            <person name="Lance K."/>
            <person name="Lara M."/>
            <person name="Lee W."/>
            <person name="Lennon N."/>
            <person name="Letendre F."/>
            <person name="LeVine R."/>
            <person name="Lipovsky A."/>
            <person name="Liu X."/>
            <person name="Liu J."/>
            <person name="Liu S."/>
            <person name="Lokyitsang T."/>
            <person name="Lokyitsang Y."/>
            <person name="Lubonja R."/>
            <person name="Lui A."/>
            <person name="MacDonald P."/>
            <person name="Magnisalis V."/>
            <person name="Maru K."/>
            <person name="Matthews C."/>
            <person name="McCusker W."/>
            <person name="McDonough S."/>
            <person name="Mehta T."/>
            <person name="Meldrim J."/>
            <person name="Meneus L."/>
            <person name="Mihai O."/>
            <person name="Mihalev A."/>
            <person name="Mihova T."/>
            <person name="Mittelman R."/>
            <person name="Mlenga V."/>
            <person name="Montmayeur A."/>
            <person name="Mulrain L."/>
            <person name="Navidi A."/>
            <person name="Naylor J."/>
            <person name="Negash T."/>
            <person name="Nguyen T."/>
            <person name="Nguyen N."/>
            <person name="Nicol R."/>
            <person name="Norbu C."/>
            <person name="Norbu N."/>
            <person name="Novod N."/>
            <person name="O'Neill B."/>
            <person name="Osman S."/>
            <person name="Markiewicz E."/>
            <person name="Oyono O.L."/>
            <person name="Patti C."/>
            <person name="Phunkhang P."/>
            <person name="Pierre F."/>
            <person name="Priest M."/>
            <person name="Raghuraman S."/>
            <person name="Rege F."/>
            <person name="Reyes R."/>
            <person name="Rise C."/>
            <person name="Rogov P."/>
            <person name="Ross K."/>
            <person name="Ryan E."/>
            <person name="Settipalli S."/>
            <person name="Shea T."/>
            <person name="Sherpa N."/>
            <person name="Shi L."/>
            <person name="Shih D."/>
            <person name="Sparrow T."/>
            <person name="Spaulding J."/>
            <person name="Stalker J."/>
            <person name="Stange-Thomann N."/>
            <person name="Stavropoulos S."/>
            <person name="Stone C."/>
            <person name="Strader C."/>
            <person name="Tesfaye S."/>
            <person name="Thomson T."/>
            <person name="Thoulutsang Y."/>
            <person name="Thoulutsang D."/>
            <person name="Topham K."/>
            <person name="Topping I."/>
            <person name="Tsamla T."/>
            <person name="Vassiliev H."/>
            <person name="Vo A."/>
            <person name="Wangchuk T."/>
            <person name="Wangdi T."/>
            <person name="Weiand M."/>
            <person name="Wilkinson J."/>
            <person name="Wilson A."/>
            <person name="Yadav S."/>
            <person name="Young G."/>
            <person name="Yu Q."/>
            <person name="Zembek L."/>
            <person name="Zhong D."/>
            <person name="Zimmer A."/>
            <person name="Zwirko Z."/>
            <person name="Jaffe D.B."/>
            <person name="Alvarez P."/>
            <person name="Brockman W."/>
            <person name="Butler J."/>
            <person name="Chin C."/>
            <person name="Gnerre S."/>
            <person name="Grabherr M."/>
            <person name="Kleber M."/>
            <person name="Mauceli E."/>
            <person name="MacCallum I."/>
        </authorList>
    </citation>
    <scope>NUCLEOTIDE SEQUENCE [LARGE SCALE GENOMIC DNA]</scope>
    <source>
        <strain evidence="24">MSH-3 / Tucson 14011-0111.49</strain>
    </source>
</reference>
<evidence type="ECO:0000256" key="6">
    <source>
        <dbReference type="ARBA" id="ARBA00022737"/>
    </source>
</evidence>
<feature type="region of interest" description="Disordered" evidence="21">
    <location>
        <begin position="81"/>
        <end position="143"/>
    </location>
</feature>
<evidence type="ECO:0000313" key="23">
    <source>
        <dbReference type="EMBL" id="EDW29832.1"/>
    </source>
</evidence>
<keyword evidence="6" id="KW-0677">Repeat</keyword>
<keyword evidence="14" id="KW-0472">Membrane</keyword>
<evidence type="ECO:0000256" key="5">
    <source>
        <dbReference type="ARBA" id="ARBA00022723"/>
    </source>
</evidence>
<dbReference type="eggNOG" id="KOG4719">
    <property type="taxonomic scope" value="Eukaryota"/>
</dbReference>
<evidence type="ECO:0000256" key="4">
    <source>
        <dbReference type="ARBA" id="ARBA00022448"/>
    </source>
</evidence>
<dbReference type="GO" id="GO:0051028">
    <property type="term" value="P:mRNA transport"/>
    <property type="evidence" value="ECO:0007669"/>
    <property type="project" value="UniProtKB-KW"/>
</dbReference>
<evidence type="ECO:0000256" key="21">
    <source>
        <dbReference type="SAM" id="MobiDB-lite"/>
    </source>
</evidence>
<feature type="region of interest" description="Disordered" evidence="21">
    <location>
        <begin position="812"/>
        <end position="833"/>
    </location>
</feature>
<feature type="domain" description="RanBP2-type" evidence="22">
    <location>
        <begin position="915"/>
        <end position="945"/>
    </location>
</feature>
<keyword evidence="9" id="KW-0862">Zinc</keyword>
<evidence type="ECO:0000256" key="10">
    <source>
        <dbReference type="ARBA" id="ARBA00022927"/>
    </source>
</evidence>
<feature type="region of interest" description="Disordered" evidence="21">
    <location>
        <begin position="1077"/>
        <end position="1109"/>
    </location>
</feature>
<dbReference type="PROSITE" id="PS01358">
    <property type="entry name" value="ZF_RANBP2_1"/>
    <property type="match status" value="3"/>
</dbReference>